<sequence length="253" mass="28848">MNLLIQTRAEAKKLRRRRLPLLFFMVFLLIAAWILWCLDDLDTSRLNDVGAMLYINLLLMNTILSPVVLAAAASRMCDMEQAGSTYKWLCTMERPTHIYRGKMLVGALCVLLFALAQTLLLALLLTIYGGSVLGICTPFFMSLLVYFLALFTLQLGLSLRFSNQLSPIFISIGGTFAGLFSWFLNQLPLRYLLPWGYLAALCPAGYNYDRAARYTAYYWHPYPAVWLAVLALFFLFLYGLGRRNFCKIVEENI</sequence>
<dbReference type="AlphaFoldDB" id="A0A9D2MXF7"/>
<keyword evidence="1" id="KW-1133">Transmembrane helix</keyword>
<feature type="transmembrane region" description="Helical" evidence="1">
    <location>
        <begin position="165"/>
        <end position="184"/>
    </location>
</feature>
<feature type="transmembrane region" description="Helical" evidence="1">
    <location>
        <begin position="104"/>
        <end position="125"/>
    </location>
</feature>
<feature type="transmembrane region" description="Helical" evidence="1">
    <location>
        <begin position="21"/>
        <end position="38"/>
    </location>
</feature>
<feature type="transmembrane region" description="Helical" evidence="1">
    <location>
        <begin position="131"/>
        <end position="153"/>
    </location>
</feature>
<feature type="transmembrane region" description="Helical" evidence="1">
    <location>
        <begin position="224"/>
        <end position="241"/>
    </location>
</feature>
<evidence type="ECO:0000256" key="1">
    <source>
        <dbReference type="SAM" id="Phobius"/>
    </source>
</evidence>
<keyword evidence="1" id="KW-0472">Membrane</keyword>
<feature type="transmembrane region" description="Helical" evidence="1">
    <location>
        <begin position="50"/>
        <end position="72"/>
    </location>
</feature>
<accession>A0A9D2MXF7</accession>
<name>A0A9D2MXF7_9FIRM</name>
<dbReference type="EMBL" id="DWWT01000008">
    <property type="protein sequence ID" value="HJC05058.1"/>
    <property type="molecule type" value="Genomic_DNA"/>
</dbReference>
<reference evidence="2" key="2">
    <citation type="submission" date="2021-04" db="EMBL/GenBank/DDBJ databases">
        <authorList>
            <person name="Gilroy R."/>
        </authorList>
    </citation>
    <scope>NUCLEOTIDE SEQUENCE</scope>
    <source>
        <strain evidence="2">CHK180-15479</strain>
    </source>
</reference>
<dbReference type="Proteomes" id="UP000823910">
    <property type="component" value="Unassembled WGS sequence"/>
</dbReference>
<dbReference type="Pfam" id="PF12730">
    <property type="entry name" value="ABC2_membrane_4"/>
    <property type="match status" value="1"/>
</dbReference>
<proteinExistence type="predicted"/>
<organism evidence="2 3">
    <name type="scientific">Candidatus Enterocloster excrementipullorum</name>
    <dbReference type="NCBI Taxonomy" id="2838559"/>
    <lineage>
        <taxon>Bacteria</taxon>
        <taxon>Bacillati</taxon>
        <taxon>Bacillota</taxon>
        <taxon>Clostridia</taxon>
        <taxon>Lachnospirales</taxon>
        <taxon>Lachnospiraceae</taxon>
        <taxon>Enterocloster</taxon>
    </lineage>
</organism>
<gene>
    <name evidence="2" type="ORF">H9704_02725</name>
</gene>
<evidence type="ECO:0000313" key="3">
    <source>
        <dbReference type="Proteomes" id="UP000823910"/>
    </source>
</evidence>
<protein>
    <submittedName>
        <fullName evidence="2">ABC transporter permease</fullName>
    </submittedName>
</protein>
<keyword evidence="1" id="KW-0812">Transmembrane</keyword>
<reference evidence="2" key="1">
    <citation type="journal article" date="2021" name="PeerJ">
        <title>Extensive microbial diversity within the chicken gut microbiome revealed by metagenomics and culture.</title>
        <authorList>
            <person name="Gilroy R."/>
            <person name="Ravi A."/>
            <person name="Getino M."/>
            <person name="Pursley I."/>
            <person name="Horton D.L."/>
            <person name="Alikhan N.F."/>
            <person name="Baker D."/>
            <person name="Gharbi K."/>
            <person name="Hall N."/>
            <person name="Watson M."/>
            <person name="Adriaenssens E.M."/>
            <person name="Foster-Nyarko E."/>
            <person name="Jarju S."/>
            <person name="Secka A."/>
            <person name="Antonio M."/>
            <person name="Oren A."/>
            <person name="Chaudhuri R.R."/>
            <person name="La Ragione R."/>
            <person name="Hildebrand F."/>
            <person name="Pallen M.J."/>
        </authorList>
    </citation>
    <scope>NUCLEOTIDE SEQUENCE</scope>
    <source>
        <strain evidence="2">CHK180-15479</strain>
    </source>
</reference>
<evidence type="ECO:0000313" key="2">
    <source>
        <dbReference type="EMBL" id="HJC05058.1"/>
    </source>
</evidence>
<comment type="caution">
    <text evidence="2">The sequence shown here is derived from an EMBL/GenBank/DDBJ whole genome shotgun (WGS) entry which is preliminary data.</text>
</comment>